<reference evidence="1 2" key="1">
    <citation type="submission" date="2016-10" db="EMBL/GenBank/DDBJ databases">
        <authorList>
            <person name="Varghese N."/>
            <person name="Submissions S."/>
        </authorList>
    </citation>
    <scope>NUCLEOTIDE SEQUENCE [LARGE SCALE GENOMIC DNA]</scope>
    <source>
        <strain evidence="1 2">DSM 18839</strain>
    </source>
</reference>
<accession>A0A8G2BLX5</accession>
<dbReference type="Gene3D" id="3.10.450.50">
    <property type="match status" value="1"/>
</dbReference>
<keyword evidence="2" id="KW-1185">Reference proteome</keyword>
<dbReference type="EMBL" id="FNBW01000018">
    <property type="protein sequence ID" value="SDG46551.1"/>
    <property type="molecule type" value="Genomic_DNA"/>
</dbReference>
<dbReference type="SUPFAM" id="SSF54427">
    <property type="entry name" value="NTF2-like"/>
    <property type="match status" value="1"/>
</dbReference>
<keyword evidence="1" id="KW-0413">Isomerase</keyword>
<dbReference type="OrthoDB" id="4775103at2"/>
<proteinExistence type="predicted"/>
<sequence length="153" mass="16929">MAFTWNTPEEDRAAIERWFATWSGQVAEVDFAPALELFEENIASFGTHMDVVEGLQALADNQWRNVWPTIEDFRWNLETLKVGVSPDRLFAIGIITFSSTGIAEDGSRFDRPGRGTVAFARTAVGDVWSGVHTHISLTPGTPQKSHGARPPKS</sequence>
<evidence type="ECO:0000313" key="1">
    <source>
        <dbReference type="EMBL" id="SDG46551.1"/>
    </source>
</evidence>
<gene>
    <name evidence="1" type="ORF">SAMN05660686_04502</name>
</gene>
<dbReference type="AlphaFoldDB" id="A0A8G2BLX5"/>
<comment type="caution">
    <text evidence="1">The sequence shown here is derived from an EMBL/GenBank/DDBJ whole genome shotgun (WGS) entry which is preliminary data.</text>
</comment>
<name>A0A8G2BLX5_9PROT</name>
<dbReference type="Proteomes" id="UP000198615">
    <property type="component" value="Unassembled WGS sequence"/>
</dbReference>
<evidence type="ECO:0000313" key="2">
    <source>
        <dbReference type="Proteomes" id="UP000198615"/>
    </source>
</evidence>
<dbReference type="GO" id="GO:0016853">
    <property type="term" value="F:isomerase activity"/>
    <property type="evidence" value="ECO:0007669"/>
    <property type="project" value="UniProtKB-KW"/>
</dbReference>
<dbReference type="RefSeq" id="WP_028795190.1">
    <property type="nucleotide sequence ID" value="NZ_FNBW01000018.1"/>
</dbReference>
<dbReference type="InterPro" id="IPR032710">
    <property type="entry name" value="NTF2-like_dom_sf"/>
</dbReference>
<organism evidence="1 2">
    <name type="scientific">Thalassobaculum litoreum DSM 18839</name>
    <dbReference type="NCBI Taxonomy" id="1123362"/>
    <lineage>
        <taxon>Bacteria</taxon>
        <taxon>Pseudomonadati</taxon>
        <taxon>Pseudomonadota</taxon>
        <taxon>Alphaproteobacteria</taxon>
        <taxon>Rhodospirillales</taxon>
        <taxon>Thalassobaculaceae</taxon>
        <taxon>Thalassobaculum</taxon>
    </lineage>
</organism>
<protein>
    <submittedName>
        <fullName evidence="1">Ketosteroid isomerase homolog</fullName>
    </submittedName>
</protein>